<dbReference type="Pfam" id="PF00005">
    <property type="entry name" value="ABC_tran"/>
    <property type="match status" value="1"/>
</dbReference>
<evidence type="ECO:0000256" key="4">
    <source>
        <dbReference type="ARBA" id="ARBA00022840"/>
    </source>
</evidence>
<dbReference type="Gene3D" id="1.20.1560.10">
    <property type="entry name" value="ABC transporter type 1, transmembrane domain"/>
    <property type="match status" value="1"/>
</dbReference>
<dbReference type="PROSITE" id="PS50893">
    <property type="entry name" value="ABC_TRANSPORTER_2"/>
    <property type="match status" value="1"/>
</dbReference>
<dbReference type="SUPFAM" id="SSF52540">
    <property type="entry name" value="P-loop containing nucleoside triphosphate hydrolases"/>
    <property type="match status" value="1"/>
</dbReference>
<evidence type="ECO:0000256" key="5">
    <source>
        <dbReference type="ARBA" id="ARBA00022989"/>
    </source>
</evidence>
<dbReference type="InterPro" id="IPR027417">
    <property type="entry name" value="P-loop_NTPase"/>
</dbReference>
<feature type="transmembrane region" description="Helical" evidence="7">
    <location>
        <begin position="180"/>
        <end position="198"/>
    </location>
</feature>
<dbReference type="InterPro" id="IPR017871">
    <property type="entry name" value="ABC_transporter-like_CS"/>
</dbReference>
<evidence type="ECO:0000256" key="7">
    <source>
        <dbReference type="SAM" id="Phobius"/>
    </source>
</evidence>
<dbReference type="RefSeq" id="WP_228354225.1">
    <property type="nucleotide sequence ID" value="NZ_JACEGA010000001.1"/>
</dbReference>
<keyword evidence="4 9" id="KW-0067">ATP-binding</keyword>
<evidence type="ECO:0000256" key="1">
    <source>
        <dbReference type="ARBA" id="ARBA00004651"/>
    </source>
</evidence>
<evidence type="ECO:0000256" key="3">
    <source>
        <dbReference type="ARBA" id="ARBA00022741"/>
    </source>
</evidence>
<accession>A0A839K665</accession>
<dbReference type="GO" id="GO:0016887">
    <property type="term" value="F:ATP hydrolysis activity"/>
    <property type="evidence" value="ECO:0007669"/>
    <property type="project" value="InterPro"/>
</dbReference>
<evidence type="ECO:0000256" key="6">
    <source>
        <dbReference type="ARBA" id="ARBA00023136"/>
    </source>
</evidence>
<dbReference type="InterPro" id="IPR036640">
    <property type="entry name" value="ABC1_TM_sf"/>
</dbReference>
<organism evidence="9 10">
    <name type="scientific">Variimorphobacter saccharofermentans</name>
    <dbReference type="NCBI Taxonomy" id="2755051"/>
    <lineage>
        <taxon>Bacteria</taxon>
        <taxon>Bacillati</taxon>
        <taxon>Bacillota</taxon>
        <taxon>Clostridia</taxon>
        <taxon>Lachnospirales</taxon>
        <taxon>Lachnospiraceae</taxon>
        <taxon>Variimorphobacter</taxon>
    </lineage>
</organism>
<evidence type="ECO:0000313" key="10">
    <source>
        <dbReference type="Proteomes" id="UP000574276"/>
    </source>
</evidence>
<evidence type="ECO:0000313" key="9">
    <source>
        <dbReference type="EMBL" id="MBB2184662.1"/>
    </source>
</evidence>
<dbReference type="GO" id="GO:0005886">
    <property type="term" value="C:plasma membrane"/>
    <property type="evidence" value="ECO:0007669"/>
    <property type="project" value="UniProtKB-SubCell"/>
</dbReference>
<dbReference type="Proteomes" id="UP000574276">
    <property type="component" value="Unassembled WGS sequence"/>
</dbReference>
<dbReference type="InterPro" id="IPR003439">
    <property type="entry name" value="ABC_transporter-like_ATP-bd"/>
</dbReference>
<keyword evidence="5 7" id="KW-1133">Transmembrane helix</keyword>
<sequence>MDKQNNKKKDNKQKLKRILSNNWFIIKISFETAPFFMLFMIFIAIQAQCLIFLEHTYGIKYVLEAVEFHKPFPVVVQFLLIVMISWAISFLLGTIYTNNVHQKSLPKIQKRLKEIMYEKAKELDLECYDNPEYYNEFVLSLSEADKSITRTHQIIDTFFRALTSVIVSGVFLLVTDSLSIIFVLASFGLTIFFSQLLNKLNFSNRLEKNPKERKRSYIHRVFYLNDYAKEVRLNPSIRTRLYSEFDQVNKDIYGIEKKYAVKRTWLHFVSHYLTNDFVSDVVYITYLVFRAAVQHVISYSSVVVLWNSSGDMKYNLQTMATVLPQISENSLYIEKIRNFISYEKKITSIKNLPVPKEPKTLELKNVSFGYSEKDGYILHDICLTIEPNQKIALVGYNGAGKTTLIKLIMRLYDPSEGEILYNGINIKDYDINEYREMIGTIFQDFKIFATNVGYNVVLDYTDEDTITRREKDIRNALEFSGFKEKLDTLPQDLLTELTTEFEENGVDLSGGESQKLAIARAFYKDAHLVILDEPSSALDPIAEYQLNEAMLQTVDNKSVIFISHRLSTTRNADRIIMLEQGRIIEEETHEELIRLQQKYADMWKAQAGKYVDIA</sequence>
<name>A0A839K665_9FIRM</name>
<dbReference type="GO" id="GO:0015421">
    <property type="term" value="F:ABC-type oligopeptide transporter activity"/>
    <property type="evidence" value="ECO:0007669"/>
    <property type="project" value="TreeGrafter"/>
</dbReference>
<feature type="transmembrane region" description="Helical" evidence="7">
    <location>
        <begin position="21"/>
        <end position="45"/>
    </location>
</feature>
<feature type="transmembrane region" description="Helical" evidence="7">
    <location>
        <begin position="74"/>
        <end position="97"/>
    </location>
</feature>
<dbReference type="PANTHER" id="PTHR43394">
    <property type="entry name" value="ATP-DEPENDENT PERMEASE MDL1, MITOCHONDRIAL"/>
    <property type="match status" value="1"/>
</dbReference>
<dbReference type="EMBL" id="JACEGA010000001">
    <property type="protein sequence ID" value="MBB2184662.1"/>
    <property type="molecule type" value="Genomic_DNA"/>
</dbReference>
<evidence type="ECO:0000259" key="8">
    <source>
        <dbReference type="PROSITE" id="PS50893"/>
    </source>
</evidence>
<keyword evidence="3" id="KW-0547">Nucleotide-binding</keyword>
<dbReference type="Gene3D" id="3.40.50.300">
    <property type="entry name" value="P-loop containing nucleotide triphosphate hydrolases"/>
    <property type="match status" value="1"/>
</dbReference>
<dbReference type="PROSITE" id="PS00211">
    <property type="entry name" value="ABC_TRANSPORTER_1"/>
    <property type="match status" value="1"/>
</dbReference>
<dbReference type="PANTHER" id="PTHR43394:SF1">
    <property type="entry name" value="ATP-BINDING CASSETTE SUB-FAMILY B MEMBER 10, MITOCHONDRIAL"/>
    <property type="match status" value="1"/>
</dbReference>
<keyword evidence="2 7" id="KW-0812">Transmembrane</keyword>
<keyword evidence="6 7" id="KW-0472">Membrane</keyword>
<dbReference type="InterPro" id="IPR003593">
    <property type="entry name" value="AAA+_ATPase"/>
</dbReference>
<gene>
    <name evidence="9" type="ORF">H0486_17490</name>
</gene>
<evidence type="ECO:0000256" key="2">
    <source>
        <dbReference type="ARBA" id="ARBA00022692"/>
    </source>
</evidence>
<comment type="caution">
    <text evidence="9">The sequence shown here is derived from an EMBL/GenBank/DDBJ whole genome shotgun (WGS) entry which is preliminary data.</text>
</comment>
<protein>
    <submittedName>
        <fullName evidence="9">ABC transporter ATP-binding protein</fullName>
    </submittedName>
</protein>
<comment type="subcellular location">
    <subcellularLocation>
        <location evidence="1">Cell membrane</location>
        <topology evidence="1">Multi-pass membrane protein</topology>
    </subcellularLocation>
</comment>
<dbReference type="InterPro" id="IPR039421">
    <property type="entry name" value="Type_1_exporter"/>
</dbReference>
<proteinExistence type="predicted"/>
<keyword evidence="10" id="KW-1185">Reference proteome</keyword>
<feature type="domain" description="ABC transporter" evidence="8">
    <location>
        <begin position="361"/>
        <end position="605"/>
    </location>
</feature>
<reference evidence="9 10" key="1">
    <citation type="submission" date="2020-07" db="EMBL/GenBank/DDBJ databases">
        <title>Characterization and genome sequencing of isolate MD1, a novel member within the family Lachnospiraceae.</title>
        <authorList>
            <person name="Rettenmaier R."/>
            <person name="Di Bello L."/>
            <person name="Zinser C."/>
            <person name="Scheitz K."/>
            <person name="Liebl W."/>
            <person name="Zverlov V."/>
        </authorList>
    </citation>
    <scope>NUCLEOTIDE SEQUENCE [LARGE SCALE GENOMIC DNA]</scope>
    <source>
        <strain evidence="9 10">MD1</strain>
    </source>
</reference>
<dbReference type="SMART" id="SM00382">
    <property type="entry name" value="AAA"/>
    <property type="match status" value="1"/>
</dbReference>
<dbReference type="SUPFAM" id="SSF90123">
    <property type="entry name" value="ABC transporter transmembrane region"/>
    <property type="match status" value="1"/>
</dbReference>
<dbReference type="AlphaFoldDB" id="A0A839K665"/>
<dbReference type="GO" id="GO:0005524">
    <property type="term" value="F:ATP binding"/>
    <property type="evidence" value="ECO:0007669"/>
    <property type="project" value="UniProtKB-KW"/>
</dbReference>